<protein>
    <submittedName>
        <fullName evidence="2">Uma2 family endonuclease</fullName>
    </submittedName>
</protein>
<sequence length="204" mass="22782">MLASFPVMPEGGFSLDDLDGMPEGLVRVELTDGTLSISPMPTGLHQYLAGALCLRLDQAAPPGIGATWGTEIRLDASLTRIPDVVVLRTPAPDRRWFSPGNVVLAVEIESPGTHVEERITRPALYARYGIPHYWRIEVEGDDELVAVIHRLEGGTFAETYRGGQIDVREPFPFRLELAALLPHWANRDRAKRDRAKRDRAKREH</sequence>
<keyword evidence="2" id="KW-0255">Endonuclease</keyword>
<keyword evidence="3" id="KW-1185">Reference proteome</keyword>
<name>A0ABP6SWJ5_9ACTN</name>
<feature type="domain" description="Putative restriction endonuclease" evidence="1">
    <location>
        <begin position="17"/>
        <end position="177"/>
    </location>
</feature>
<gene>
    <name evidence="2" type="ORF">GCM10020369_20760</name>
</gene>
<evidence type="ECO:0000313" key="2">
    <source>
        <dbReference type="EMBL" id="GAA3385803.1"/>
    </source>
</evidence>
<evidence type="ECO:0000313" key="3">
    <source>
        <dbReference type="Proteomes" id="UP001501676"/>
    </source>
</evidence>
<comment type="caution">
    <text evidence="2">The sequence shown here is derived from an EMBL/GenBank/DDBJ whole genome shotgun (WGS) entry which is preliminary data.</text>
</comment>
<dbReference type="EMBL" id="BAAAYN010000012">
    <property type="protein sequence ID" value="GAA3385803.1"/>
    <property type="molecule type" value="Genomic_DNA"/>
</dbReference>
<dbReference type="PANTHER" id="PTHR35400:SF3">
    <property type="entry name" value="SLL1072 PROTEIN"/>
    <property type="match status" value="1"/>
</dbReference>
<dbReference type="InterPro" id="IPR008538">
    <property type="entry name" value="Uma2"/>
</dbReference>
<accession>A0ABP6SWJ5</accession>
<dbReference type="Pfam" id="PF05685">
    <property type="entry name" value="Uma2"/>
    <property type="match status" value="1"/>
</dbReference>
<dbReference type="GO" id="GO:0004519">
    <property type="term" value="F:endonuclease activity"/>
    <property type="evidence" value="ECO:0007669"/>
    <property type="project" value="UniProtKB-KW"/>
</dbReference>
<keyword evidence="2" id="KW-0540">Nuclease</keyword>
<keyword evidence="2" id="KW-0378">Hydrolase</keyword>
<dbReference type="CDD" id="cd06260">
    <property type="entry name" value="DUF820-like"/>
    <property type="match status" value="1"/>
</dbReference>
<organism evidence="2 3">
    <name type="scientific">Cryptosporangium minutisporangium</name>
    <dbReference type="NCBI Taxonomy" id="113569"/>
    <lineage>
        <taxon>Bacteria</taxon>
        <taxon>Bacillati</taxon>
        <taxon>Actinomycetota</taxon>
        <taxon>Actinomycetes</taxon>
        <taxon>Cryptosporangiales</taxon>
        <taxon>Cryptosporangiaceae</taxon>
        <taxon>Cryptosporangium</taxon>
    </lineage>
</organism>
<dbReference type="SUPFAM" id="SSF52980">
    <property type="entry name" value="Restriction endonuclease-like"/>
    <property type="match status" value="1"/>
</dbReference>
<dbReference type="PANTHER" id="PTHR35400">
    <property type="entry name" value="SLR1083 PROTEIN"/>
    <property type="match status" value="1"/>
</dbReference>
<dbReference type="InterPro" id="IPR011335">
    <property type="entry name" value="Restrct_endonuc-II-like"/>
</dbReference>
<reference evidence="3" key="1">
    <citation type="journal article" date="2019" name="Int. J. Syst. Evol. Microbiol.">
        <title>The Global Catalogue of Microorganisms (GCM) 10K type strain sequencing project: providing services to taxonomists for standard genome sequencing and annotation.</title>
        <authorList>
            <consortium name="The Broad Institute Genomics Platform"/>
            <consortium name="The Broad Institute Genome Sequencing Center for Infectious Disease"/>
            <person name="Wu L."/>
            <person name="Ma J."/>
        </authorList>
    </citation>
    <scope>NUCLEOTIDE SEQUENCE [LARGE SCALE GENOMIC DNA]</scope>
    <source>
        <strain evidence="3">JCM 9458</strain>
    </source>
</reference>
<proteinExistence type="predicted"/>
<dbReference type="InterPro" id="IPR012296">
    <property type="entry name" value="Nuclease_put_TT1808"/>
</dbReference>
<dbReference type="Proteomes" id="UP001501676">
    <property type="component" value="Unassembled WGS sequence"/>
</dbReference>
<dbReference type="RefSeq" id="WP_345727807.1">
    <property type="nucleotide sequence ID" value="NZ_BAAAYN010000012.1"/>
</dbReference>
<dbReference type="Gene3D" id="3.90.1570.10">
    <property type="entry name" value="tt1808, chain A"/>
    <property type="match status" value="1"/>
</dbReference>
<evidence type="ECO:0000259" key="1">
    <source>
        <dbReference type="Pfam" id="PF05685"/>
    </source>
</evidence>